<organism evidence="2 3">
    <name type="scientific">Planobispora rosea</name>
    <dbReference type="NCBI Taxonomy" id="35762"/>
    <lineage>
        <taxon>Bacteria</taxon>
        <taxon>Bacillati</taxon>
        <taxon>Actinomycetota</taxon>
        <taxon>Actinomycetes</taxon>
        <taxon>Streptosporangiales</taxon>
        <taxon>Streptosporangiaceae</taxon>
        <taxon>Planobispora</taxon>
    </lineage>
</organism>
<name>A0A8J3WFF3_PLARO</name>
<comment type="caution">
    <text evidence="2">The sequence shown here is derived from an EMBL/GenBank/DDBJ whole genome shotgun (WGS) entry which is preliminary data.</text>
</comment>
<dbReference type="RefSeq" id="WP_189242760.1">
    <property type="nucleotide sequence ID" value="NZ_BMQP01000021.1"/>
</dbReference>
<reference evidence="2" key="1">
    <citation type="submission" date="2021-01" db="EMBL/GenBank/DDBJ databases">
        <title>Whole genome shotgun sequence of Planobispora rosea NBRC 15558.</title>
        <authorList>
            <person name="Komaki H."/>
            <person name="Tamura T."/>
        </authorList>
    </citation>
    <scope>NUCLEOTIDE SEQUENCE</scope>
    <source>
        <strain evidence="2">NBRC 15558</strain>
    </source>
</reference>
<sequence>MSKPVTAVPRTPGRPGRPERAGKPERSGKPERAGRPGKPETPGRTGRPGRGGKPPGSGPRELRRWWPLAVAVLLGTLSGLVFSLVKEPAYSADAYVVVVPANPGGTAQAVNFAQAYARIAVQPEILAVTTEEVFLPLAAAERLRNTVRAAASPDAPLVWLNASAPDPQQAADQANAVAEALIAYANRQAGNTGVRLAGFTRALPPISPSTPAPALAMAVGAAAGVLLGGLGCLASPVRLPAARGLLRAVRRRLNRAGPESRPGSGGGLPPRPRTGSATTADTVVYERITP</sequence>
<proteinExistence type="predicted"/>
<feature type="region of interest" description="Disordered" evidence="1">
    <location>
        <begin position="1"/>
        <end position="60"/>
    </location>
</feature>
<dbReference type="GO" id="GO:0005886">
    <property type="term" value="C:plasma membrane"/>
    <property type="evidence" value="ECO:0007669"/>
    <property type="project" value="TreeGrafter"/>
</dbReference>
<dbReference type="PANTHER" id="PTHR32309:SF13">
    <property type="entry name" value="FERRIC ENTEROBACTIN TRANSPORT PROTEIN FEPE"/>
    <property type="match status" value="1"/>
</dbReference>
<evidence type="ECO:0008006" key="4">
    <source>
        <dbReference type="Google" id="ProtNLM"/>
    </source>
</evidence>
<dbReference type="GO" id="GO:0004713">
    <property type="term" value="F:protein tyrosine kinase activity"/>
    <property type="evidence" value="ECO:0007669"/>
    <property type="project" value="TreeGrafter"/>
</dbReference>
<gene>
    <name evidence="2" type="ORF">Pro02_42690</name>
</gene>
<evidence type="ECO:0000313" key="2">
    <source>
        <dbReference type="EMBL" id="GIH85861.1"/>
    </source>
</evidence>
<evidence type="ECO:0000256" key="1">
    <source>
        <dbReference type="SAM" id="MobiDB-lite"/>
    </source>
</evidence>
<keyword evidence="3" id="KW-1185">Reference proteome</keyword>
<feature type="compositionally biased region" description="Basic and acidic residues" evidence="1">
    <location>
        <begin position="16"/>
        <end position="38"/>
    </location>
</feature>
<dbReference type="Proteomes" id="UP000655044">
    <property type="component" value="Unassembled WGS sequence"/>
</dbReference>
<feature type="region of interest" description="Disordered" evidence="1">
    <location>
        <begin position="253"/>
        <end position="290"/>
    </location>
</feature>
<feature type="compositionally biased region" description="Gly residues" evidence="1">
    <location>
        <begin position="46"/>
        <end position="55"/>
    </location>
</feature>
<dbReference type="AlphaFoldDB" id="A0A8J3WFF3"/>
<protein>
    <recommendedName>
        <fullName evidence="4">Lipopolysaccharide biosynthesis protein</fullName>
    </recommendedName>
</protein>
<dbReference type="InterPro" id="IPR050445">
    <property type="entry name" value="Bact_polysacc_biosynth/exp"/>
</dbReference>
<dbReference type="EMBL" id="BOOI01000039">
    <property type="protein sequence ID" value="GIH85861.1"/>
    <property type="molecule type" value="Genomic_DNA"/>
</dbReference>
<evidence type="ECO:0000313" key="3">
    <source>
        <dbReference type="Proteomes" id="UP000655044"/>
    </source>
</evidence>
<accession>A0A8J3WFF3</accession>
<dbReference type="PANTHER" id="PTHR32309">
    <property type="entry name" value="TYROSINE-PROTEIN KINASE"/>
    <property type="match status" value="1"/>
</dbReference>